<organism evidence="1 2">
    <name type="scientific">Mucilaginibacter humi</name>
    <dbReference type="NCBI Taxonomy" id="2732510"/>
    <lineage>
        <taxon>Bacteria</taxon>
        <taxon>Pseudomonadati</taxon>
        <taxon>Bacteroidota</taxon>
        <taxon>Sphingobacteriia</taxon>
        <taxon>Sphingobacteriales</taxon>
        <taxon>Sphingobacteriaceae</taxon>
        <taxon>Mucilaginibacter</taxon>
    </lineage>
</organism>
<reference evidence="1 2" key="1">
    <citation type="submission" date="2020-05" db="EMBL/GenBank/DDBJ databases">
        <authorList>
            <person name="Khan S.A."/>
            <person name="Jeon C.O."/>
            <person name="Chun B.H."/>
        </authorList>
    </citation>
    <scope>NUCLEOTIDE SEQUENCE [LARGE SCALE GENOMIC DNA]</scope>
    <source>
        <strain evidence="1 2">S1162</strain>
    </source>
</reference>
<name>A0ABX1VZI0_9SPHI</name>
<evidence type="ECO:0000313" key="1">
    <source>
        <dbReference type="EMBL" id="NNU33342.1"/>
    </source>
</evidence>
<dbReference type="Gene3D" id="3.40.720.10">
    <property type="entry name" value="Alkaline Phosphatase, subunit A"/>
    <property type="match status" value="1"/>
</dbReference>
<keyword evidence="2" id="KW-1185">Reference proteome</keyword>
<sequence length="32" mass="3496">MKKNGQLDNTLIVFLSDNGASAEIAPQYGPRF</sequence>
<dbReference type="SUPFAM" id="SSF53649">
    <property type="entry name" value="Alkaline phosphatase-like"/>
    <property type="match status" value="1"/>
</dbReference>
<dbReference type="Proteomes" id="UP000566071">
    <property type="component" value="Unassembled WGS sequence"/>
</dbReference>
<dbReference type="InterPro" id="IPR017850">
    <property type="entry name" value="Alkaline_phosphatase_core_sf"/>
</dbReference>
<proteinExistence type="predicted"/>
<dbReference type="RefSeq" id="WP_175269039.1">
    <property type="nucleotide sequence ID" value="NZ_JABFCR010000008.1"/>
</dbReference>
<gene>
    <name evidence="1" type="ORF">HK413_02690</name>
</gene>
<evidence type="ECO:0000313" key="2">
    <source>
        <dbReference type="Proteomes" id="UP000566071"/>
    </source>
</evidence>
<accession>A0ABX1VZI0</accession>
<comment type="caution">
    <text evidence="1">The sequence shown here is derived from an EMBL/GenBank/DDBJ whole genome shotgun (WGS) entry which is preliminary data.</text>
</comment>
<dbReference type="EMBL" id="JABFCR010000008">
    <property type="protein sequence ID" value="NNU33342.1"/>
    <property type="molecule type" value="Genomic_DNA"/>
</dbReference>
<protein>
    <submittedName>
        <fullName evidence="1">Sulfatase-like hydrolase/transferase</fullName>
    </submittedName>
</protein>